<feature type="transmembrane region" description="Helical" evidence="2">
    <location>
        <begin position="129"/>
        <end position="148"/>
    </location>
</feature>
<evidence type="ECO:0000313" key="3">
    <source>
        <dbReference type="EMBL" id="ASO19867.1"/>
    </source>
</evidence>
<feature type="transmembrane region" description="Helical" evidence="2">
    <location>
        <begin position="59"/>
        <end position="82"/>
    </location>
</feature>
<dbReference type="RefSeq" id="WP_093941301.1">
    <property type="nucleotide sequence ID" value="NZ_CP022521.1"/>
</dbReference>
<feature type="transmembrane region" description="Helical" evidence="2">
    <location>
        <begin position="89"/>
        <end position="109"/>
    </location>
</feature>
<name>A0A221W2B9_9PSEU</name>
<dbReference type="EMBL" id="CP022521">
    <property type="protein sequence ID" value="ASO19867.1"/>
    <property type="molecule type" value="Genomic_DNA"/>
</dbReference>
<keyword evidence="2" id="KW-0812">Transmembrane</keyword>
<dbReference type="KEGG" id="ahg:AHOG_11120"/>
<keyword evidence="2" id="KW-0472">Membrane</keyword>
<feature type="region of interest" description="Disordered" evidence="1">
    <location>
        <begin position="150"/>
        <end position="184"/>
    </location>
</feature>
<gene>
    <name evidence="3" type="ORF">AHOG_11120</name>
</gene>
<accession>A0A221W2B9</accession>
<dbReference type="AlphaFoldDB" id="A0A221W2B9"/>
<keyword evidence="4" id="KW-1185">Reference proteome</keyword>
<dbReference type="Pfam" id="PF14325">
    <property type="entry name" value="DUF4383"/>
    <property type="match status" value="1"/>
</dbReference>
<protein>
    <submittedName>
        <fullName evidence="3">Uncharacterized protein</fullName>
    </submittedName>
</protein>
<dbReference type="Proteomes" id="UP000204221">
    <property type="component" value="Chromosome"/>
</dbReference>
<evidence type="ECO:0000256" key="2">
    <source>
        <dbReference type="SAM" id="Phobius"/>
    </source>
</evidence>
<feature type="compositionally biased region" description="Basic and acidic residues" evidence="1">
    <location>
        <begin position="150"/>
        <end position="159"/>
    </location>
</feature>
<organism evidence="3 4">
    <name type="scientific">Actinoalloteichus hoggarensis</name>
    <dbReference type="NCBI Taxonomy" id="1470176"/>
    <lineage>
        <taxon>Bacteria</taxon>
        <taxon>Bacillati</taxon>
        <taxon>Actinomycetota</taxon>
        <taxon>Actinomycetes</taxon>
        <taxon>Pseudonocardiales</taxon>
        <taxon>Pseudonocardiaceae</taxon>
        <taxon>Actinoalloteichus</taxon>
    </lineage>
</organism>
<reference evidence="3 4" key="1">
    <citation type="submission" date="2017-07" db="EMBL/GenBank/DDBJ databases">
        <title>Complete genome sequence of Actinoalloteichus hoggarensis DSM 45943, type strain of Actinoalloteichus hoggarensis.</title>
        <authorList>
            <person name="Ruckert C."/>
            <person name="Nouioui I."/>
            <person name="Willmese J."/>
            <person name="van Wezel G."/>
            <person name="Klenk H.-P."/>
            <person name="Kalinowski J."/>
            <person name="Zotchev S.B."/>
        </authorList>
    </citation>
    <scope>NUCLEOTIDE SEQUENCE [LARGE SCALE GENOMIC DNA]</scope>
    <source>
        <strain evidence="3 4">DSM 45943</strain>
    </source>
</reference>
<dbReference type="OrthoDB" id="572373at2"/>
<proteinExistence type="predicted"/>
<evidence type="ECO:0000313" key="4">
    <source>
        <dbReference type="Proteomes" id="UP000204221"/>
    </source>
</evidence>
<feature type="transmembrane region" description="Helical" evidence="2">
    <location>
        <begin position="21"/>
        <end position="39"/>
    </location>
</feature>
<sequence>MVQSHGAHASVASPSMPAIQTTARIVGAVFLLLGILGFIPGITTDYGLMQFAGYESQAMLFGVFQVSILHNIIHILLGVIGLSMARSGVAAKSFLIGGGVVLLALALYGTIVGQTSTANIFPTNGADNWLHLLTGLGMILLGMLPAGADERTSEREHRGRTSAGDTAGGRAAPGNTPRGQAYGH</sequence>
<evidence type="ECO:0000256" key="1">
    <source>
        <dbReference type="SAM" id="MobiDB-lite"/>
    </source>
</evidence>
<keyword evidence="2" id="KW-1133">Transmembrane helix</keyword>